<sequence length="153" mass="17830">MTDMRLADKVESRLTKPENKGLFDWDTIVENDARSTDCISRWTHSRVFALIRFHDYTIKIKVRYSVTYLRYKIETTLLSGCGQSVTRLIEKIVPPLEHMLELVAKCCRKAFFVAAIRVLIYGPGLTVTVPKKEKERKNDRETIPRELGTRNRI</sequence>
<protein>
    <submittedName>
        <fullName evidence="2">Uncharacterized protein</fullName>
    </submittedName>
</protein>
<gene>
    <name evidence="2" type="ORF">LY79DRAFT_160054</name>
</gene>
<evidence type="ECO:0000313" key="3">
    <source>
        <dbReference type="Proteomes" id="UP001230504"/>
    </source>
</evidence>
<reference evidence="2" key="1">
    <citation type="submission" date="2021-06" db="EMBL/GenBank/DDBJ databases">
        <title>Comparative genomics, transcriptomics and evolutionary studies reveal genomic signatures of adaptation to plant cell wall in hemibiotrophic fungi.</title>
        <authorList>
            <consortium name="DOE Joint Genome Institute"/>
            <person name="Baroncelli R."/>
            <person name="Diaz J.F."/>
            <person name="Benocci T."/>
            <person name="Peng M."/>
            <person name="Battaglia E."/>
            <person name="Haridas S."/>
            <person name="Andreopoulos W."/>
            <person name="Labutti K."/>
            <person name="Pangilinan J."/>
            <person name="Floch G.L."/>
            <person name="Makela M.R."/>
            <person name="Henrissat B."/>
            <person name="Grigoriev I.V."/>
            <person name="Crouch J.A."/>
            <person name="De Vries R.P."/>
            <person name="Sukno S.A."/>
            <person name="Thon M.R."/>
        </authorList>
    </citation>
    <scope>NUCLEOTIDE SEQUENCE</scope>
    <source>
        <strain evidence="2">CBS 125086</strain>
    </source>
</reference>
<name>A0AAD8V4M7_9PEZI</name>
<evidence type="ECO:0000313" key="2">
    <source>
        <dbReference type="EMBL" id="KAK1594122.1"/>
    </source>
</evidence>
<keyword evidence="3" id="KW-1185">Reference proteome</keyword>
<dbReference type="Proteomes" id="UP001230504">
    <property type="component" value="Unassembled WGS sequence"/>
</dbReference>
<accession>A0AAD8V4M7</accession>
<proteinExistence type="predicted"/>
<dbReference type="AlphaFoldDB" id="A0AAD8V4M7"/>
<organism evidence="2 3">
    <name type="scientific">Colletotrichum navitas</name>
    <dbReference type="NCBI Taxonomy" id="681940"/>
    <lineage>
        <taxon>Eukaryota</taxon>
        <taxon>Fungi</taxon>
        <taxon>Dikarya</taxon>
        <taxon>Ascomycota</taxon>
        <taxon>Pezizomycotina</taxon>
        <taxon>Sordariomycetes</taxon>
        <taxon>Hypocreomycetidae</taxon>
        <taxon>Glomerellales</taxon>
        <taxon>Glomerellaceae</taxon>
        <taxon>Colletotrichum</taxon>
        <taxon>Colletotrichum graminicola species complex</taxon>
    </lineage>
</organism>
<feature type="region of interest" description="Disordered" evidence="1">
    <location>
        <begin position="132"/>
        <end position="153"/>
    </location>
</feature>
<dbReference type="EMBL" id="JAHLJV010000021">
    <property type="protein sequence ID" value="KAK1594122.1"/>
    <property type="molecule type" value="Genomic_DNA"/>
</dbReference>
<dbReference type="RefSeq" id="XP_060415343.1">
    <property type="nucleotide sequence ID" value="XM_060551133.1"/>
</dbReference>
<evidence type="ECO:0000256" key="1">
    <source>
        <dbReference type="SAM" id="MobiDB-lite"/>
    </source>
</evidence>
<comment type="caution">
    <text evidence="2">The sequence shown here is derived from an EMBL/GenBank/DDBJ whole genome shotgun (WGS) entry which is preliminary data.</text>
</comment>
<dbReference type="GeneID" id="85435373"/>